<name>A0A1X0QCB3_9MICR</name>
<accession>A0A1X0QCB3</accession>
<dbReference type="AlphaFoldDB" id="A0A1X0QCB3"/>
<dbReference type="Proteomes" id="UP000192356">
    <property type="component" value="Unassembled WGS sequence"/>
</dbReference>
<sequence length="345" mass="41430">MENSSNFNHDRIIEENNGNNSLEYEANNNLEYEVNSDVDNDNDQECETDTHMTDELVFYQEVKSIFNPETEPQYYEGKGIFYNEAEIVFNFESNKISCTRTGINKDMYYLTDEESKIINNLLTKEMKEKFKSYLMSNYKEEIIKELFSIEETMRLFVNEIFTNNNIDENLRIKIVTFLNNLFDYNNEKIAMFLSENDETKDNSYISFLLAKYCYDVLYEIDSFLLEWIFNSNKTKEYYDIMKCLYGIIYENFLNMPSKEFLDQIPEIDKIKNLIVANKENFINYNINNCNYLHVIFRVFYPDKIEEAIKDDVILNPWHYVYFQLNLYELRAFSFYQLNNAVVIDN</sequence>
<protein>
    <submittedName>
        <fullName evidence="2">Uncharacterized protein</fullName>
    </submittedName>
</protein>
<proteinExistence type="predicted"/>
<evidence type="ECO:0000256" key="1">
    <source>
        <dbReference type="SAM" id="MobiDB-lite"/>
    </source>
</evidence>
<feature type="region of interest" description="Disordered" evidence="1">
    <location>
        <begin position="1"/>
        <end position="22"/>
    </location>
</feature>
<dbReference type="EMBL" id="LVKB01000024">
    <property type="protein sequence ID" value="ORD97398.1"/>
    <property type="molecule type" value="Genomic_DNA"/>
</dbReference>
<evidence type="ECO:0000313" key="3">
    <source>
        <dbReference type="Proteomes" id="UP000192356"/>
    </source>
</evidence>
<gene>
    <name evidence="2" type="ORF">HERIO_724</name>
</gene>
<keyword evidence="3" id="KW-1185">Reference proteome</keyword>
<dbReference type="VEuPathDB" id="MicrosporidiaDB:A0H76_912"/>
<comment type="caution">
    <text evidence="2">The sequence shown here is derived from an EMBL/GenBank/DDBJ whole genome shotgun (WGS) entry which is preliminary data.</text>
</comment>
<dbReference type="VEuPathDB" id="MicrosporidiaDB:HERIO_724"/>
<organism evidence="2 3">
    <name type="scientific">Hepatospora eriocheir</name>
    <dbReference type="NCBI Taxonomy" id="1081669"/>
    <lineage>
        <taxon>Eukaryota</taxon>
        <taxon>Fungi</taxon>
        <taxon>Fungi incertae sedis</taxon>
        <taxon>Microsporidia</taxon>
        <taxon>Hepatosporidae</taxon>
        <taxon>Hepatospora</taxon>
    </lineage>
</organism>
<reference evidence="2 3" key="1">
    <citation type="journal article" date="2017" name="Environ. Microbiol.">
        <title>Decay of the glycolytic pathway and adaptation to intranuclear parasitism within Enterocytozoonidae microsporidia.</title>
        <authorList>
            <person name="Wiredu Boakye D."/>
            <person name="Jaroenlak P."/>
            <person name="Prachumwat A."/>
            <person name="Williams T.A."/>
            <person name="Bateman K.S."/>
            <person name="Itsathitphaisarn O."/>
            <person name="Sritunyalucksana K."/>
            <person name="Paszkiewicz K.H."/>
            <person name="Moore K.A."/>
            <person name="Stentiford G.D."/>
            <person name="Williams B.A."/>
        </authorList>
    </citation>
    <scope>NUCLEOTIDE SEQUENCE [LARGE SCALE GENOMIC DNA]</scope>
    <source>
        <strain evidence="2 3">GB1</strain>
    </source>
</reference>
<evidence type="ECO:0000313" key="2">
    <source>
        <dbReference type="EMBL" id="ORD97398.1"/>
    </source>
</evidence>